<protein>
    <submittedName>
        <fullName evidence="1">Uncharacterized protein</fullName>
    </submittedName>
</protein>
<gene>
    <name evidence="1" type="ORF">SCMC78_04570</name>
</gene>
<proteinExistence type="predicted"/>
<reference evidence="1" key="1">
    <citation type="submission" date="2024-07" db="EMBL/GenBank/DDBJ databases">
        <title>Complete genome sequences of cellulolytic bacteria, Kitasatospora sp. CMC57 and Streptomyces sp. CMC78, isolated from Japanese agricultural soil.</title>
        <authorList>
            <person name="Hashimoto T."/>
            <person name="Ito M."/>
            <person name="Iwamoto M."/>
            <person name="Fukahori D."/>
            <person name="Shoda T."/>
            <person name="Sakoda M."/>
            <person name="Morohoshi T."/>
            <person name="Mitsuboshi M."/>
            <person name="Nishizawa T."/>
        </authorList>
    </citation>
    <scope>NUCLEOTIDE SEQUENCE</scope>
    <source>
        <strain evidence="1">CMC78</strain>
    </source>
</reference>
<dbReference type="AlphaFoldDB" id="A0AB33KGR2"/>
<accession>A0AB33KGR2</accession>
<dbReference type="KEGG" id="stcm:SCMC78_04570"/>
<name>A0AB33KGR2_9ACTN</name>
<evidence type="ECO:0000313" key="1">
    <source>
        <dbReference type="EMBL" id="BFP50650.1"/>
    </source>
</evidence>
<dbReference type="EMBL" id="AP035884">
    <property type="protein sequence ID" value="BFP50650.1"/>
    <property type="molecule type" value="Genomic_DNA"/>
</dbReference>
<sequence length="73" mass="8696">MVQHTEVYEWPAEWGIEEDHSNLTPENPRCKDDNCLFPPCAQQRREEHVHGILTSCEVQGVFDRNRNCKHYDR</sequence>
<organism evidence="1">
    <name type="scientific">Streptomyces sp. CMC78</name>
    <dbReference type="NCBI Taxonomy" id="3231512"/>
    <lineage>
        <taxon>Bacteria</taxon>
        <taxon>Bacillati</taxon>
        <taxon>Actinomycetota</taxon>
        <taxon>Actinomycetes</taxon>
        <taxon>Kitasatosporales</taxon>
        <taxon>Streptomycetaceae</taxon>
        <taxon>Streptomyces</taxon>
    </lineage>
</organism>